<keyword evidence="4" id="KW-0408">Iron</keyword>
<evidence type="ECO:0000313" key="6">
    <source>
        <dbReference type="EMBL" id="VFK78868.1"/>
    </source>
</evidence>
<dbReference type="Gene3D" id="3.50.50.60">
    <property type="entry name" value="FAD/NAD(P)-binding domain"/>
    <property type="match status" value="1"/>
</dbReference>
<evidence type="ECO:0000256" key="2">
    <source>
        <dbReference type="ARBA" id="ARBA00022723"/>
    </source>
</evidence>
<evidence type="ECO:0000256" key="4">
    <source>
        <dbReference type="ARBA" id="ARBA00023004"/>
    </source>
</evidence>
<dbReference type="PANTHER" id="PTHR43498">
    <property type="entry name" value="FERREDOXIN:COB-COM HETERODISULFIDE REDUCTASE SUBUNIT A"/>
    <property type="match status" value="1"/>
</dbReference>
<accession>A0A451BKW2</accession>
<evidence type="ECO:0000256" key="1">
    <source>
        <dbReference type="ARBA" id="ARBA00022485"/>
    </source>
</evidence>
<dbReference type="GO" id="GO:0051539">
    <property type="term" value="F:4 iron, 4 sulfur cluster binding"/>
    <property type="evidence" value="ECO:0007669"/>
    <property type="project" value="UniProtKB-KW"/>
</dbReference>
<dbReference type="PANTHER" id="PTHR43498:SF1">
    <property type="entry name" value="COB--COM HETERODISULFIDE REDUCTASE IRON-SULFUR SUBUNIT A"/>
    <property type="match status" value="1"/>
</dbReference>
<dbReference type="GO" id="GO:0016491">
    <property type="term" value="F:oxidoreductase activity"/>
    <property type="evidence" value="ECO:0007669"/>
    <property type="project" value="UniProtKB-KW"/>
</dbReference>
<gene>
    <name evidence="6" type="ORF">BECKSD772D_GA0070982_10286</name>
</gene>
<keyword evidence="1" id="KW-0004">4Fe-4S</keyword>
<keyword evidence="2" id="KW-0479">Metal-binding</keyword>
<dbReference type="InterPro" id="IPR036188">
    <property type="entry name" value="FAD/NAD-bd_sf"/>
</dbReference>
<keyword evidence="5" id="KW-0411">Iron-sulfur</keyword>
<dbReference type="SUPFAM" id="SSF51905">
    <property type="entry name" value="FAD/NAD(P)-binding domain"/>
    <property type="match status" value="1"/>
</dbReference>
<organism evidence="6">
    <name type="scientific">Candidatus Kentrum sp. SD</name>
    <dbReference type="NCBI Taxonomy" id="2126332"/>
    <lineage>
        <taxon>Bacteria</taxon>
        <taxon>Pseudomonadati</taxon>
        <taxon>Pseudomonadota</taxon>
        <taxon>Gammaproteobacteria</taxon>
        <taxon>Candidatus Kentrum</taxon>
    </lineage>
</organism>
<sequence length="427" mass="46677">MTDVVATNQTILVVGGGISGMTAALEAAECGKDVVLIEKNPSVGGRVSQLYRYFPKLCFPTCGMEINVRRFKAQPRIRVLTFAEVVDIKGDAGDYTATVRIAPRYVNENCTACGECEKAVEAEFDDEHQYGLGKRKAAYLPFKMAYPQRYVVDPRIIGTDDAEKAKAACKYDAIDLEMEEQTIPIKAGAIVWATGWRPYDAAKIQAYGYDRFENVITSVEFERLADPAGPTGGKLTRPSDGKEAKDIAFIQCSGSRDKNHLSHCSRICCMASLKQTTYVRDKFGEEGKSNIYYIDIRAIDRFEDFYAKVKEDSAISFVKSKVASITQDKATGDPILHGVNTEGYQRYSNRHDLVVLAVGMEPNNKYGLPEGLAINPNGFIENDNENGGIFSAGCASDALDVNRAVQNATASALRAIQVVNRAASAGS</sequence>
<dbReference type="AlphaFoldDB" id="A0A451BKW2"/>
<dbReference type="EMBL" id="CAADHB010000028">
    <property type="protein sequence ID" value="VFK78868.1"/>
    <property type="molecule type" value="Genomic_DNA"/>
</dbReference>
<name>A0A451BKW2_9GAMM</name>
<evidence type="ECO:0000256" key="5">
    <source>
        <dbReference type="ARBA" id="ARBA00023014"/>
    </source>
</evidence>
<keyword evidence="3" id="KW-0560">Oxidoreductase</keyword>
<dbReference type="PRINTS" id="PR00368">
    <property type="entry name" value="FADPNR"/>
</dbReference>
<dbReference type="Pfam" id="PF12831">
    <property type="entry name" value="FAD_oxidored"/>
    <property type="match status" value="1"/>
</dbReference>
<protein>
    <submittedName>
        <fullName evidence="6">Putative adenylylsulfate reductase-associated electron transfer protein QmoA</fullName>
    </submittedName>
</protein>
<proteinExistence type="predicted"/>
<evidence type="ECO:0000256" key="3">
    <source>
        <dbReference type="ARBA" id="ARBA00023002"/>
    </source>
</evidence>
<dbReference type="GO" id="GO:0046872">
    <property type="term" value="F:metal ion binding"/>
    <property type="evidence" value="ECO:0007669"/>
    <property type="project" value="UniProtKB-KW"/>
</dbReference>
<dbReference type="InterPro" id="IPR039650">
    <property type="entry name" value="HdrA-like"/>
</dbReference>
<reference evidence="6" key="1">
    <citation type="submission" date="2019-02" db="EMBL/GenBank/DDBJ databases">
        <authorList>
            <person name="Gruber-Vodicka R. H."/>
            <person name="Seah K. B. B."/>
        </authorList>
    </citation>
    <scope>NUCLEOTIDE SEQUENCE</scope>
    <source>
        <strain evidence="6">BECK_S127</strain>
    </source>
</reference>